<evidence type="ECO:0000313" key="3">
    <source>
        <dbReference type="Proteomes" id="UP000075243"/>
    </source>
</evidence>
<dbReference type="OMA" id="NHIWIIN"/>
<dbReference type="PANTHER" id="PTHR34222:SF99">
    <property type="entry name" value="PROTEIN, PUTATIVE-RELATED"/>
    <property type="match status" value="1"/>
</dbReference>
<keyword evidence="3" id="KW-1185">Reference proteome</keyword>
<dbReference type="Pfam" id="PF22936">
    <property type="entry name" value="Pol_BBD"/>
    <property type="match status" value="1"/>
</dbReference>
<protein>
    <recommendedName>
        <fullName evidence="1">Retrovirus-related Pol polyprotein from transposon TNT 1-94-like beta-barrel domain-containing protein</fullName>
    </recommendedName>
</protein>
<dbReference type="EMBL" id="CM003613">
    <property type="protein sequence ID" value="KYP57113.1"/>
    <property type="molecule type" value="Genomic_DNA"/>
</dbReference>
<proteinExistence type="predicted"/>
<sequence length="241" mass="27584">MAFAVNQSSKTNFDNNKGKFIKKERPKCAHYEKFGHIKDKCYKLVGYPPNYFKNRQPQVVNQVDISPESSKSNTALNLTPAQCQQLMTLLNNQIQSENNLDAITTNVTGICMNVDFSDKNHIWIINSSATSHICCSKTLYNSYSTLINSHVLLPNSTKVQVKVIGSIKHSDEIFLHNVIHIPTFRFNLLSLLTLINENCFRFVFEPNSFILQDLKTLRTIGISTPHQGLILFEFPKFFFKF</sequence>
<evidence type="ECO:0000259" key="1">
    <source>
        <dbReference type="Pfam" id="PF22936"/>
    </source>
</evidence>
<dbReference type="InterPro" id="IPR054722">
    <property type="entry name" value="PolX-like_BBD"/>
</dbReference>
<feature type="domain" description="Retrovirus-related Pol polyprotein from transposon TNT 1-94-like beta-barrel" evidence="1">
    <location>
        <begin position="123"/>
        <end position="198"/>
    </location>
</feature>
<dbReference type="AlphaFoldDB" id="A0A151SQP4"/>
<gene>
    <name evidence="2" type="ORF">KK1_003369</name>
</gene>
<evidence type="ECO:0000313" key="2">
    <source>
        <dbReference type="EMBL" id="KYP57113.1"/>
    </source>
</evidence>
<name>A0A151SQP4_CAJCA</name>
<organism evidence="2 3">
    <name type="scientific">Cajanus cajan</name>
    <name type="common">Pigeon pea</name>
    <name type="synonym">Cajanus indicus</name>
    <dbReference type="NCBI Taxonomy" id="3821"/>
    <lineage>
        <taxon>Eukaryota</taxon>
        <taxon>Viridiplantae</taxon>
        <taxon>Streptophyta</taxon>
        <taxon>Embryophyta</taxon>
        <taxon>Tracheophyta</taxon>
        <taxon>Spermatophyta</taxon>
        <taxon>Magnoliopsida</taxon>
        <taxon>eudicotyledons</taxon>
        <taxon>Gunneridae</taxon>
        <taxon>Pentapetalae</taxon>
        <taxon>rosids</taxon>
        <taxon>fabids</taxon>
        <taxon>Fabales</taxon>
        <taxon>Fabaceae</taxon>
        <taxon>Papilionoideae</taxon>
        <taxon>50 kb inversion clade</taxon>
        <taxon>NPAAA clade</taxon>
        <taxon>indigoferoid/millettioid clade</taxon>
        <taxon>Phaseoleae</taxon>
        <taxon>Cajanus</taxon>
    </lineage>
</organism>
<dbReference type="Gramene" id="C.cajan_03293.t">
    <property type="protein sequence ID" value="C.cajan_03293.t.cds1"/>
    <property type="gene ID" value="C.cajan_03293"/>
</dbReference>
<dbReference type="PANTHER" id="PTHR34222">
    <property type="entry name" value="GAG_PRE-INTEGRS DOMAIN-CONTAINING PROTEIN"/>
    <property type="match status" value="1"/>
</dbReference>
<dbReference type="Proteomes" id="UP000075243">
    <property type="component" value="Chromosome 11"/>
</dbReference>
<accession>A0A151SQP4</accession>
<reference evidence="2 3" key="1">
    <citation type="journal article" date="2012" name="Nat. Biotechnol.">
        <title>Draft genome sequence of pigeonpea (Cajanus cajan), an orphan legume crop of resource-poor farmers.</title>
        <authorList>
            <person name="Varshney R.K."/>
            <person name="Chen W."/>
            <person name="Li Y."/>
            <person name="Bharti A.K."/>
            <person name="Saxena R.K."/>
            <person name="Schlueter J.A."/>
            <person name="Donoghue M.T."/>
            <person name="Azam S."/>
            <person name="Fan G."/>
            <person name="Whaley A.M."/>
            <person name="Farmer A.D."/>
            <person name="Sheridan J."/>
            <person name="Iwata A."/>
            <person name="Tuteja R."/>
            <person name="Penmetsa R.V."/>
            <person name="Wu W."/>
            <person name="Upadhyaya H.D."/>
            <person name="Yang S.P."/>
            <person name="Shah T."/>
            <person name="Saxena K.B."/>
            <person name="Michael T."/>
            <person name="McCombie W.R."/>
            <person name="Yang B."/>
            <person name="Zhang G."/>
            <person name="Yang H."/>
            <person name="Wang J."/>
            <person name="Spillane C."/>
            <person name="Cook D.R."/>
            <person name="May G.D."/>
            <person name="Xu X."/>
            <person name="Jackson S.A."/>
        </authorList>
    </citation>
    <scope>NUCLEOTIDE SEQUENCE [LARGE SCALE GENOMIC DNA]</scope>
    <source>
        <strain evidence="3">cv. Asha</strain>
    </source>
</reference>